<evidence type="ECO:0000313" key="2">
    <source>
        <dbReference type="Proteomes" id="UP000199051"/>
    </source>
</evidence>
<sequence length="45" mass="5026">MSLADLCAMFGLSRLFTHPLASIRAMAPSAVPDQRGRMWLRMCES</sequence>
<keyword evidence="2" id="KW-1185">Reference proteome</keyword>
<proteinExistence type="predicted"/>
<gene>
    <name evidence="1" type="ORF">SAMN04487818_106101</name>
</gene>
<name>A0A1H9T852_9PSEU</name>
<evidence type="ECO:0000313" key="1">
    <source>
        <dbReference type="EMBL" id="SER92939.1"/>
    </source>
</evidence>
<reference evidence="2" key="1">
    <citation type="submission" date="2016-10" db="EMBL/GenBank/DDBJ databases">
        <authorList>
            <person name="Varghese N."/>
            <person name="Submissions S."/>
        </authorList>
    </citation>
    <scope>NUCLEOTIDE SEQUENCE [LARGE SCALE GENOMIC DNA]</scope>
    <source>
        <strain evidence="2">DSM 44260</strain>
    </source>
</reference>
<dbReference type="Proteomes" id="UP000199051">
    <property type="component" value="Unassembled WGS sequence"/>
</dbReference>
<dbReference type="EMBL" id="FOGI01000006">
    <property type="protein sequence ID" value="SER92939.1"/>
    <property type="molecule type" value="Genomic_DNA"/>
</dbReference>
<accession>A0A1H9T852</accession>
<organism evidence="1 2">
    <name type="scientific">Actinokineospora terrae</name>
    <dbReference type="NCBI Taxonomy" id="155974"/>
    <lineage>
        <taxon>Bacteria</taxon>
        <taxon>Bacillati</taxon>
        <taxon>Actinomycetota</taxon>
        <taxon>Actinomycetes</taxon>
        <taxon>Pseudonocardiales</taxon>
        <taxon>Pseudonocardiaceae</taxon>
        <taxon>Actinokineospora</taxon>
    </lineage>
</organism>
<protein>
    <submittedName>
        <fullName evidence="1">Uncharacterized protein</fullName>
    </submittedName>
</protein>
<dbReference type="AlphaFoldDB" id="A0A1H9T852"/>